<keyword evidence="3" id="KW-1185">Reference proteome</keyword>
<gene>
    <name evidence="2" type="ORF">BDV41DRAFT_556945</name>
</gene>
<sequence>MCAQANLTLTSSTPVLINKILCQCLVHSRSIFIEIPVNMAKVIISVSRLEEGIDTLLSLNKDLELPAPKSTGHQTRIISNFNLLSLISHTKKSGDKVNPFVSTINNQDYHPRSYGGSGHQCKQRGETRN</sequence>
<evidence type="ECO:0000256" key="1">
    <source>
        <dbReference type="SAM" id="MobiDB-lite"/>
    </source>
</evidence>
<evidence type="ECO:0000313" key="2">
    <source>
        <dbReference type="EMBL" id="KAE8306833.1"/>
    </source>
</evidence>
<protein>
    <submittedName>
        <fullName evidence="2">Uncharacterized protein</fullName>
    </submittedName>
</protein>
<name>A0A5N6VES2_9EURO</name>
<feature type="region of interest" description="Disordered" evidence="1">
    <location>
        <begin position="108"/>
        <end position="129"/>
    </location>
</feature>
<accession>A0A5N6VES2</accession>
<dbReference type="Proteomes" id="UP000325433">
    <property type="component" value="Unassembled WGS sequence"/>
</dbReference>
<dbReference type="AlphaFoldDB" id="A0A5N6VES2"/>
<organism evidence="2 3">
    <name type="scientific">Aspergillus transmontanensis</name>
    <dbReference type="NCBI Taxonomy" id="1034304"/>
    <lineage>
        <taxon>Eukaryota</taxon>
        <taxon>Fungi</taxon>
        <taxon>Dikarya</taxon>
        <taxon>Ascomycota</taxon>
        <taxon>Pezizomycotina</taxon>
        <taxon>Eurotiomycetes</taxon>
        <taxon>Eurotiomycetidae</taxon>
        <taxon>Eurotiales</taxon>
        <taxon>Aspergillaceae</taxon>
        <taxon>Aspergillus</taxon>
        <taxon>Aspergillus subgen. Circumdati</taxon>
    </lineage>
</organism>
<evidence type="ECO:0000313" key="3">
    <source>
        <dbReference type="Proteomes" id="UP000325433"/>
    </source>
</evidence>
<dbReference type="EMBL" id="ML738428">
    <property type="protein sequence ID" value="KAE8306833.1"/>
    <property type="molecule type" value="Genomic_DNA"/>
</dbReference>
<reference evidence="3" key="1">
    <citation type="submission" date="2019-04" db="EMBL/GenBank/DDBJ databases">
        <title>Friends and foes A comparative genomics studyof 23 Aspergillus species from section Flavi.</title>
        <authorList>
            <consortium name="DOE Joint Genome Institute"/>
            <person name="Kjaerbolling I."/>
            <person name="Vesth T."/>
            <person name="Frisvad J.C."/>
            <person name="Nybo J.L."/>
            <person name="Theobald S."/>
            <person name="Kildgaard S."/>
            <person name="Isbrandt T."/>
            <person name="Kuo A."/>
            <person name="Sato A."/>
            <person name="Lyhne E.K."/>
            <person name="Kogle M.E."/>
            <person name="Wiebenga A."/>
            <person name="Kun R.S."/>
            <person name="Lubbers R.J."/>
            <person name="Makela M.R."/>
            <person name="Barry K."/>
            <person name="Chovatia M."/>
            <person name="Clum A."/>
            <person name="Daum C."/>
            <person name="Haridas S."/>
            <person name="He G."/>
            <person name="LaButti K."/>
            <person name="Lipzen A."/>
            <person name="Mondo S."/>
            <person name="Riley R."/>
            <person name="Salamov A."/>
            <person name="Simmons B.A."/>
            <person name="Magnuson J.K."/>
            <person name="Henrissat B."/>
            <person name="Mortensen U.H."/>
            <person name="Larsen T.O."/>
            <person name="Devries R.P."/>
            <person name="Grigoriev I.V."/>
            <person name="Machida M."/>
            <person name="Baker S.E."/>
            <person name="Andersen M.R."/>
        </authorList>
    </citation>
    <scope>NUCLEOTIDE SEQUENCE [LARGE SCALE GENOMIC DNA]</scope>
    <source>
        <strain evidence="3">CBS 130015</strain>
    </source>
</reference>
<proteinExistence type="predicted"/>